<evidence type="ECO:0000313" key="13">
    <source>
        <dbReference type="Proteomes" id="UP001202328"/>
    </source>
</evidence>
<evidence type="ECO:0000256" key="1">
    <source>
        <dbReference type="ARBA" id="ARBA00004141"/>
    </source>
</evidence>
<evidence type="ECO:0000256" key="5">
    <source>
        <dbReference type="ARBA" id="ARBA00022958"/>
    </source>
</evidence>
<evidence type="ECO:0000259" key="11">
    <source>
        <dbReference type="Pfam" id="PF00999"/>
    </source>
</evidence>
<feature type="transmembrane region" description="Helical" evidence="10">
    <location>
        <begin position="367"/>
        <end position="384"/>
    </location>
</feature>
<evidence type="ECO:0000256" key="10">
    <source>
        <dbReference type="SAM" id="Phobius"/>
    </source>
</evidence>
<dbReference type="EMBL" id="JAJJMB010001096">
    <property type="protein sequence ID" value="KAI3958628.1"/>
    <property type="molecule type" value="Genomic_DNA"/>
</dbReference>
<dbReference type="InterPro" id="IPR038770">
    <property type="entry name" value="Na+/solute_symporter_sf"/>
</dbReference>
<dbReference type="PANTHER" id="PTHR32468">
    <property type="entry name" value="CATION/H + ANTIPORTER"/>
    <property type="match status" value="1"/>
</dbReference>
<dbReference type="GO" id="GO:0012505">
    <property type="term" value="C:endomembrane system"/>
    <property type="evidence" value="ECO:0007669"/>
    <property type="project" value="TreeGrafter"/>
</dbReference>
<evidence type="ECO:0000256" key="2">
    <source>
        <dbReference type="ARBA" id="ARBA00022448"/>
    </source>
</evidence>
<keyword evidence="13" id="KW-1185">Reference proteome</keyword>
<gene>
    <name evidence="12" type="ORF">MKW98_030293</name>
</gene>
<evidence type="ECO:0000313" key="12">
    <source>
        <dbReference type="EMBL" id="KAI3958628.1"/>
    </source>
</evidence>
<feature type="transmembrane region" description="Helical" evidence="10">
    <location>
        <begin position="280"/>
        <end position="300"/>
    </location>
</feature>
<keyword evidence="5" id="KW-0630">Potassium</keyword>
<comment type="caution">
    <text evidence="12">The sequence shown here is derived from an EMBL/GenBank/DDBJ whole genome shotgun (WGS) entry which is preliminary data.</text>
</comment>
<keyword evidence="4 10" id="KW-0812">Transmembrane</keyword>
<dbReference type="GO" id="GO:0006885">
    <property type="term" value="P:regulation of pH"/>
    <property type="evidence" value="ECO:0007669"/>
    <property type="project" value="TreeGrafter"/>
</dbReference>
<keyword evidence="7" id="KW-0406">Ion transport</keyword>
<feature type="transmembrane region" description="Helical" evidence="10">
    <location>
        <begin position="23"/>
        <end position="42"/>
    </location>
</feature>
<reference evidence="12" key="1">
    <citation type="submission" date="2022-04" db="EMBL/GenBank/DDBJ databases">
        <title>A functionally conserved STORR gene fusion in Papaver species that diverged 16.8 million years ago.</title>
        <authorList>
            <person name="Catania T."/>
        </authorList>
    </citation>
    <scope>NUCLEOTIDE SEQUENCE</scope>
    <source>
        <strain evidence="12">S-188037</strain>
    </source>
</reference>
<evidence type="ECO:0000256" key="6">
    <source>
        <dbReference type="ARBA" id="ARBA00022989"/>
    </source>
</evidence>
<feature type="transmembrane region" description="Helical" evidence="10">
    <location>
        <begin position="185"/>
        <end position="204"/>
    </location>
</feature>
<evidence type="ECO:0000256" key="7">
    <source>
        <dbReference type="ARBA" id="ARBA00023065"/>
    </source>
</evidence>
<dbReference type="AlphaFoldDB" id="A0AAD4XX55"/>
<keyword evidence="6 10" id="KW-1133">Transmembrane helix</keyword>
<feature type="transmembrane region" description="Helical" evidence="10">
    <location>
        <begin position="257"/>
        <end position="274"/>
    </location>
</feature>
<evidence type="ECO:0000256" key="4">
    <source>
        <dbReference type="ARBA" id="ARBA00022692"/>
    </source>
</evidence>
<dbReference type="GO" id="GO:1902600">
    <property type="term" value="P:proton transmembrane transport"/>
    <property type="evidence" value="ECO:0007669"/>
    <property type="project" value="InterPro"/>
</dbReference>
<dbReference type="Gene3D" id="1.20.1530.20">
    <property type="match status" value="1"/>
</dbReference>
<feature type="transmembrane region" description="Helical" evidence="10">
    <location>
        <begin position="117"/>
        <end position="140"/>
    </location>
</feature>
<feature type="domain" description="Cation/H+ exchanger transmembrane" evidence="11">
    <location>
        <begin position="32"/>
        <end position="378"/>
    </location>
</feature>
<dbReference type="PANTHER" id="PTHR32468:SF66">
    <property type="entry name" value="CATION_H+ EXCHANGER DOMAIN-CONTAINING PROTEIN"/>
    <property type="match status" value="1"/>
</dbReference>
<feature type="transmembrane region" description="Helical" evidence="10">
    <location>
        <begin position="331"/>
        <end position="355"/>
    </location>
</feature>
<feature type="transmembrane region" description="Helical" evidence="10">
    <location>
        <begin position="85"/>
        <end position="105"/>
    </location>
</feature>
<organism evidence="12 13">
    <name type="scientific">Papaver atlanticum</name>
    <dbReference type="NCBI Taxonomy" id="357466"/>
    <lineage>
        <taxon>Eukaryota</taxon>
        <taxon>Viridiplantae</taxon>
        <taxon>Streptophyta</taxon>
        <taxon>Embryophyta</taxon>
        <taxon>Tracheophyta</taxon>
        <taxon>Spermatophyta</taxon>
        <taxon>Magnoliopsida</taxon>
        <taxon>Ranunculales</taxon>
        <taxon>Papaveraceae</taxon>
        <taxon>Papaveroideae</taxon>
        <taxon>Papaver</taxon>
    </lineage>
</organism>
<dbReference type="Proteomes" id="UP001202328">
    <property type="component" value="Unassembled WGS sequence"/>
</dbReference>
<sequence length="492" mass="54306">MAENRKFGCQAIVALFERGSFPFLSLQLACAIILTATLNVVLGPLHQTKYIASLLGGIMVCPSLIASIEIKAFQDMLAESGGTAILEIVSAIALTFFSFLVGVKTDMDMVLKARKQTYVIAFATFVIPLVFNVSISFVMMKTIPMDENLRASLIYIGLALSCTSFYDTACAVNDLNLLNSEIGRLSLAISIITGMCTWLFTTSLGSLSEVVTLKPILAIGSWMSKAFIVLVVVYAIRPIFSWMNSVTAEGTTLKEGYVAFIFIIVLVSAFYSEVIGQHAVYAPIMIGLVVPVGTPIGSAVQKKLESFLTIVLLPSVYIVGGYHVQLSTVTMMNFVVVELMIFLAFAVRQTVVMLASLYCRMPIEDSISLGLILSCSGIYNLLFLDQLNERKVIYRKYAGYTRQTIQNSNVKGELRILACVYNQENVPRILNFFEATNPTRDNPVCIYVLHLVELIGRAASLLIQHKQQKKKQFTRTRSRNTSENCKSIRVAL</sequence>
<comment type="subcellular location">
    <subcellularLocation>
        <location evidence="1">Membrane</location>
        <topology evidence="1">Multi-pass membrane protein</topology>
    </subcellularLocation>
</comment>
<name>A0AAD4XX55_9MAGN</name>
<dbReference type="GO" id="GO:0015297">
    <property type="term" value="F:antiporter activity"/>
    <property type="evidence" value="ECO:0007669"/>
    <property type="project" value="InterPro"/>
</dbReference>
<feature type="transmembrane region" description="Helical" evidence="10">
    <location>
        <begin position="152"/>
        <end position="173"/>
    </location>
</feature>
<feature type="transmembrane region" description="Helical" evidence="10">
    <location>
        <begin position="216"/>
        <end position="236"/>
    </location>
</feature>
<evidence type="ECO:0000256" key="3">
    <source>
        <dbReference type="ARBA" id="ARBA00022538"/>
    </source>
</evidence>
<dbReference type="InterPro" id="IPR050794">
    <property type="entry name" value="CPA2_transporter"/>
</dbReference>
<feature type="transmembrane region" description="Helical" evidence="10">
    <location>
        <begin position="54"/>
        <end position="73"/>
    </location>
</feature>
<keyword evidence="8 10" id="KW-0472">Membrane</keyword>
<dbReference type="Pfam" id="PF00999">
    <property type="entry name" value="Na_H_Exchanger"/>
    <property type="match status" value="1"/>
</dbReference>
<evidence type="ECO:0000256" key="9">
    <source>
        <dbReference type="ARBA" id="ARBA00038341"/>
    </source>
</evidence>
<dbReference type="GO" id="GO:0006813">
    <property type="term" value="P:potassium ion transport"/>
    <property type="evidence" value="ECO:0007669"/>
    <property type="project" value="UniProtKB-KW"/>
</dbReference>
<evidence type="ECO:0000256" key="8">
    <source>
        <dbReference type="ARBA" id="ARBA00023136"/>
    </source>
</evidence>
<keyword evidence="3" id="KW-0633">Potassium transport</keyword>
<dbReference type="InterPro" id="IPR006153">
    <property type="entry name" value="Cation/H_exchanger_TM"/>
</dbReference>
<accession>A0AAD4XX55</accession>
<dbReference type="GO" id="GO:0016020">
    <property type="term" value="C:membrane"/>
    <property type="evidence" value="ECO:0007669"/>
    <property type="project" value="UniProtKB-SubCell"/>
</dbReference>
<comment type="similarity">
    <text evidence="9">Belongs to the monovalent cation:proton antiporter 2 (CPA2) transporter (TC 2.A.37) family. CHX (TC 2.A.37.4) subfamily.</text>
</comment>
<proteinExistence type="inferred from homology"/>
<protein>
    <recommendedName>
        <fullName evidence="11">Cation/H+ exchanger transmembrane domain-containing protein</fullName>
    </recommendedName>
</protein>
<feature type="transmembrane region" description="Helical" evidence="10">
    <location>
        <begin position="307"/>
        <end position="325"/>
    </location>
</feature>
<keyword evidence="2" id="KW-0813">Transport</keyword>